<dbReference type="SUPFAM" id="SSF53474">
    <property type="entry name" value="alpha/beta-Hydrolases"/>
    <property type="match status" value="1"/>
</dbReference>
<feature type="domain" description="Alpha/beta hydrolase fold-3" evidence="3">
    <location>
        <begin position="270"/>
        <end position="337"/>
    </location>
</feature>
<dbReference type="InterPro" id="IPR029058">
    <property type="entry name" value="AB_hydrolase_fold"/>
</dbReference>
<feature type="signal peptide" evidence="2">
    <location>
        <begin position="1"/>
        <end position="19"/>
    </location>
</feature>
<evidence type="ECO:0000259" key="4">
    <source>
        <dbReference type="Pfam" id="PF20434"/>
    </source>
</evidence>
<proteinExistence type="predicted"/>
<dbReference type="OrthoDB" id="9815425at2"/>
<dbReference type="InterPro" id="IPR049492">
    <property type="entry name" value="BD-FAE-like_dom"/>
</dbReference>
<dbReference type="RefSeq" id="WP_145170127.1">
    <property type="nucleotide sequence ID" value="NZ_CP037422.1"/>
</dbReference>
<feature type="chain" id="PRO_5021884913" evidence="2">
    <location>
        <begin position="20"/>
        <end position="361"/>
    </location>
</feature>
<dbReference type="EMBL" id="CP037422">
    <property type="protein sequence ID" value="QDU06720.1"/>
    <property type="molecule type" value="Genomic_DNA"/>
</dbReference>
<dbReference type="GO" id="GO:0016787">
    <property type="term" value="F:hydrolase activity"/>
    <property type="evidence" value="ECO:0007669"/>
    <property type="project" value="UniProtKB-KW"/>
</dbReference>
<organism evidence="5 6">
    <name type="scientific">Gimesia aquarii</name>
    <dbReference type="NCBI Taxonomy" id="2527964"/>
    <lineage>
        <taxon>Bacteria</taxon>
        <taxon>Pseudomonadati</taxon>
        <taxon>Planctomycetota</taxon>
        <taxon>Planctomycetia</taxon>
        <taxon>Planctomycetales</taxon>
        <taxon>Planctomycetaceae</taxon>
        <taxon>Gimesia</taxon>
    </lineage>
</organism>
<feature type="domain" description="BD-FAE-like" evidence="4">
    <location>
        <begin position="119"/>
        <end position="168"/>
    </location>
</feature>
<reference evidence="5 6" key="1">
    <citation type="submission" date="2019-03" db="EMBL/GenBank/DDBJ databases">
        <title>Deep-cultivation of Planctomycetes and their phenomic and genomic characterization uncovers novel biology.</title>
        <authorList>
            <person name="Wiegand S."/>
            <person name="Jogler M."/>
            <person name="Boedeker C."/>
            <person name="Pinto D."/>
            <person name="Vollmers J."/>
            <person name="Rivas-Marin E."/>
            <person name="Kohn T."/>
            <person name="Peeters S.H."/>
            <person name="Heuer A."/>
            <person name="Rast P."/>
            <person name="Oberbeckmann S."/>
            <person name="Bunk B."/>
            <person name="Jeske O."/>
            <person name="Meyerdierks A."/>
            <person name="Storesund J.E."/>
            <person name="Kallscheuer N."/>
            <person name="Luecker S."/>
            <person name="Lage O.M."/>
            <person name="Pohl T."/>
            <person name="Merkel B.J."/>
            <person name="Hornburger P."/>
            <person name="Mueller R.-W."/>
            <person name="Bruemmer F."/>
            <person name="Labrenz M."/>
            <person name="Spormann A.M."/>
            <person name="Op den Camp H."/>
            <person name="Overmann J."/>
            <person name="Amann R."/>
            <person name="Jetten M.S.M."/>
            <person name="Mascher T."/>
            <person name="Medema M.H."/>
            <person name="Devos D.P."/>
            <person name="Kaster A.-K."/>
            <person name="Ovreas L."/>
            <person name="Rohde M."/>
            <person name="Galperin M.Y."/>
            <person name="Jogler C."/>
        </authorList>
    </citation>
    <scope>NUCLEOTIDE SEQUENCE [LARGE SCALE GENOMIC DNA]</scope>
    <source>
        <strain evidence="5 6">V202</strain>
    </source>
</reference>
<keyword evidence="6" id="KW-1185">Reference proteome</keyword>
<keyword evidence="2" id="KW-0732">Signal</keyword>
<dbReference type="Pfam" id="PF07859">
    <property type="entry name" value="Abhydrolase_3"/>
    <property type="match status" value="1"/>
</dbReference>
<dbReference type="AlphaFoldDB" id="A0A517WN94"/>
<gene>
    <name evidence="5" type="ORF">V202x_00630</name>
</gene>
<dbReference type="Pfam" id="PF20434">
    <property type="entry name" value="BD-FAE"/>
    <property type="match status" value="1"/>
</dbReference>
<evidence type="ECO:0000313" key="6">
    <source>
        <dbReference type="Proteomes" id="UP000318384"/>
    </source>
</evidence>
<keyword evidence="1" id="KW-0378">Hydrolase</keyword>
<evidence type="ECO:0000313" key="5">
    <source>
        <dbReference type="EMBL" id="QDU06720.1"/>
    </source>
</evidence>
<dbReference type="InterPro" id="IPR013094">
    <property type="entry name" value="AB_hydrolase_3"/>
</dbReference>
<sequence length="361" mass="41044" precursor="true">MVRLFLCFFLFCVPGFGISQVFGNEDLKANTKSAQVKTISMVYKKEPRRSLTVYYPDGWKPTAKRSALVIFRCRIPEQREYFRKRGMVIVKPQLAGVNSGKLPGLSLNEIAKLPKPRLQVEDTKSVIRFVRKNASQLGVNPQRIVATGTSGGGDLALQSYLNSAFEDPNDDRSVSHRPNALVLYCPAFDGIDIWYVKMETLLNNTKAKAPSFTPYLLQFIKNTTDDYATPLDHRAKLIEFAAKLGNEQKIDESEIKHFQEILKLFNQRDWQLLHPVEDALKMSASRILAKEPLPPTLIMFGDRDHLFQHQKAFVEKAKAQGQKFELKIFQGAGHSFMLQPAFMEPSTKEVETFLKKQGFLP</sequence>
<dbReference type="InterPro" id="IPR050300">
    <property type="entry name" value="GDXG_lipolytic_enzyme"/>
</dbReference>
<evidence type="ECO:0000256" key="2">
    <source>
        <dbReference type="SAM" id="SignalP"/>
    </source>
</evidence>
<dbReference type="Proteomes" id="UP000318384">
    <property type="component" value="Chromosome"/>
</dbReference>
<accession>A0A517WN94</accession>
<dbReference type="Gene3D" id="3.40.50.1820">
    <property type="entry name" value="alpha/beta hydrolase"/>
    <property type="match status" value="1"/>
</dbReference>
<protein>
    <submittedName>
        <fullName evidence="5">Acetyl esterase</fullName>
    </submittedName>
</protein>
<evidence type="ECO:0000259" key="3">
    <source>
        <dbReference type="Pfam" id="PF07859"/>
    </source>
</evidence>
<dbReference type="PANTHER" id="PTHR48081">
    <property type="entry name" value="AB HYDROLASE SUPERFAMILY PROTEIN C4A8.06C"/>
    <property type="match status" value="1"/>
</dbReference>
<name>A0A517WN94_9PLAN</name>
<evidence type="ECO:0000256" key="1">
    <source>
        <dbReference type="ARBA" id="ARBA00022801"/>
    </source>
</evidence>